<keyword evidence="1" id="KW-0808">Transferase</keyword>
<gene>
    <name evidence="1" type="primary">ATE1_1</name>
    <name evidence="1" type="ORF">LTR37_020847</name>
</gene>
<keyword evidence="2" id="KW-1185">Reference proteome</keyword>
<comment type="caution">
    <text evidence="1">The sequence shown here is derived from an EMBL/GenBank/DDBJ whole genome shotgun (WGS) entry which is preliminary data.</text>
</comment>
<accession>A0ACC3MA79</accession>
<dbReference type="EMBL" id="JAUTXU010000396">
    <property type="protein sequence ID" value="KAK3681539.1"/>
    <property type="molecule type" value="Genomic_DNA"/>
</dbReference>
<reference evidence="1" key="1">
    <citation type="submission" date="2023-07" db="EMBL/GenBank/DDBJ databases">
        <title>Black Yeasts Isolated from many extreme environments.</title>
        <authorList>
            <person name="Coleine C."/>
            <person name="Stajich J.E."/>
            <person name="Selbmann L."/>
        </authorList>
    </citation>
    <scope>NUCLEOTIDE SEQUENCE</scope>
    <source>
        <strain evidence="1">CCFEE 5714</strain>
    </source>
</reference>
<name>A0ACC3MA79_9PEZI</name>
<evidence type="ECO:0000313" key="2">
    <source>
        <dbReference type="Proteomes" id="UP001281147"/>
    </source>
</evidence>
<organism evidence="1 2">
    <name type="scientific">Vermiconidia calcicola</name>
    <dbReference type="NCBI Taxonomy" id="1690605"/>
    <lineage>
        <taxon>Eukaryota</taxon>
        <taxon>Fungi</taxon>
        <taxon>Dikarya</taxon>
        <taxon>Ascomycota</taxon>
        <taxon>Pezizomycotina</taxon>
        <taxon>Dothideomycetes</taxon>
        <taxon>Dothideomycetidae</taxon>
        <taxon>Mycosphaerellales</taxon>
        <taxon>Extremaceae</taxon>
        <taxon>Vermiconidia</taxon>
    </lineage>
</organism>
<keyword evidence="1" id="KW-0012">Acyltransferase</keyword>
<proteinExistence type="predicted"/>
<dbReference type="Proteomes" id="UP001281147">
    <property type="component" value="Unassembled WGS sequence"/>
</dbReference>
<dbReference type="EC" id="2.3.2.8" evidence="1"/>
<sequence length="401" mass="46273">MSRALPRAHGQRMEEIWKPALPARRQPELLSTLYDKALHRWNRYVLGESYIKEVNRRHPKSKEYFSFLTAGVEKKRQSNTFDLVATVHESEQTYLKPNIQPDHRFEVTLEPDEFTEEKYQLFENYQRHVHHEGANDISRGGFKRFLCATPLHRHDFDGKKLGSFHQMYRLDGRLIAMSVLDLLPHAVSGVYFIYHSDFEPWSFGKLSALREAALAIEQGYDLYYMGYFIWSCKKMRYKGDYKPQTVLDYDTLEWDVMDENMRQLMDKRKWVSMSRERKIQASLQARPGSETEGCQDVNEEKIAADVYGVELGNPVIAMNAGLSLLEMKMPGVMGLEQLEEEVDLDEMKITLGRGTVHEMQDLASWSSGSITDPTSLKSLMGELAACIGPNLARDVVVDLSR</sequence>
<protein>
    <submittedName>
        <fullName evidence="1">Arginyl-tRNA--protein transferase 1</fullName>
        <ecNumber evidence="1">2.3.2.8</ecNumber>
    </submittedName>
</protein>
<evidence type="ECO:0000313" key="1">
    <source>
        <dbReference type="EMBL" id="KAK3681539.1"/>
    </source>
</evidence>